<reference evidence="7" key="1">
    <citation type="submission" date="2006-03" db="EMBL/GenBank/DDBJ databases">
        <title>Complete genome sequence of Gemmatimonas aurantiaca T-27 that represents a novel phylum Gemmatimonadetes.</title>
        <authorList>
            <person name="Takasaki K."/>
            <person name="Ichikawa N."/>
            <person name="Miura H."/>
            <person name="Matsushita S."/>
            <person name="Watanabe Y."/>
            <person name="Oguchi A."/>
            <person name="Ankai A."/>
            <person name="Yashiro I."/>
            <person name="Takahashi M."/>
            <person name="Terui Y."/>
            <person name="Fukui S."/>
            <person name="Yokoyama H."/>
            <person name="Tanikawa S."/>
            <person name="Hanada S."/>
            <person name="Kamagata Y."/>
            <person name="Fujita N."/>
        </authorList>
    </citation>
    <scope>NUCLEOTIDE SEQUENCE [LARGE SCALE GENOMIC DNA]</scope>
    <source>
        <strain evidence="7">T-27 / DSM 14586 / JCM 11422 / NBRC 100505</strain>
    </source>
</reference>
<proteinExistence type="predicted"/>
<dbReference type="KEGG" id="gau:GAU_3144"/>
<evidence type="ECO:0000259" key="5">
    <source>
        <dbReference type="Pfam" id="PF05175"/>
    </source>
</evidence>
<dbReference type="Gene3D" id="3.40.50.150">
    <property type="entry name" value="Vaccinia Virus protein VP39"/>
    <property type="match status" value="1"/>
</dbReference>
<dbReference type="eggNOG" id="COG2890">
    <property type="taxonomic scope" value="Bacteria"/>
</dbReference>
<dbReference type="InterPro" id="IPR052190">
    <property type="entry name" value="Euk-Arch_PrmC-MTase"/>
</dbReference>
<dbReference type="AlphaFoldDB" id="C1ACF9"/>
<evidence type="ECO:0000256" key="4">
    <source>
        <dbReference type="SAM" id="SignalP"/>
    </source>
</evidence>
<dbReference type="PANTHER" id="PTHR45875:SF1">
    <property type="entry name" value="METHYLTRANSFERASE N6AMT1"/>
    <property type="match status" value="1"/>
</dbReference>
<feature type="domain" description="Methyltransferase small" evidence="5">
    <location>
        <begin position="182"/>
        <end position="271"/>
    </location>
</feature>
<evidence type="ECO:0000313" key="7">
    <source>
        <dbReference type="Proteomes" id="UP000002209"/>
    </source>
</evidence>
<dbReference type="PANTHER" id="PTHR45875">
    <property type="entry name" value="METHYLTRANSFERASE N6AMT1"/>
    <property type="match status" value="1"/>
</dbReference>
<sequence>MSVPAMRSTIWPMTLTMPPTAQSATAAPSSALDPALALPRPNLDVSAADFVALRTLLTGHRYDVPGVCARTERGDLYDFTPRTHARHGQAPETGLDALIHLYYDCHTLDRGVCDRLLGEGSGDLLLRLGLASLHEGEIMGTVLMYPTEALWLVSDRPVFSAAGSISYEAVSDFVYPSNTKSVRVFLATLPPSRGKRVLELCSGTGVATLMAAKAGATHAWAVDITERCTHFAAFNARLNDLEHVTSLQGDLYAPLEGQQFDCIVAHPPYIPSTSTEIIYRDGGEDGEQITRAIIGKLPEYLALDGIFHCTCQITAREGAPALDRVRAMLGDAADEFDLILFGRGVTDVKSHFVKQLLNADVETEPGVVALMRRFTTLKVRQMEYGTIIIRRHGMPRRGTAMAVTRHLDGTWGQVAWLLAMQELLADGTNALDVLLASRPRLSPVAKFSLNYQISGNPEDPWRAAEGFLSVEQPVPARISANGADAAFLSSCAGDRTFAHILRDLQAEGTMPPTLTPHEFMHTMLPLVLSGVLETDALPIPFVPSVR</sequence>
<dbReference type="InterPro" id="IPR007848">
    <property type="entry name" value="Small_mtfrase_dom"/>
</dbReference>
<keyword evidence="2 6" id="KW-0808">Transferase</keyword>
<keyword evidence="3" id="KW-0949">S-adenosyl-L-methionine</keyword>
<evidence type="ECO:0000256" key="3">
    <source>
        <dbReference type="ARBA" id="ARBA00022691"/>
    </source>
</evidence>
<dbReference type="CDD" id="cd02440">
    <property type="entry name" value="AdoMet_MTases"/>
    <property type="match status" value="1"/>
</dbReference>
<gene>
    <name evidence="6" type="ordered locus">GAU_3144</name>
</gene>
<evidence type="ECO:0000256" key="2">
    <source>
        <dbReference type="ARBA" id="ARBA00022679"/>
    </source>
</evidence>
<keyword evidence="1 6" id="KW-0489">Methyltransferase</keyword>
<keyword evidence="4" id="KW-0732">Signal</keyword>
<dbReference type="GO" id="GO:0008276">
    <property type="term" value="F:protein methyltransferase activity"/>
    <property type="evidence" value="ECO:0007669"/>
    <property type="project" value="TreeGrafter"/>
</dbReference>
<organism evidence="6 7">
    <name type="scientific">Gemmatimonas aurantiaca (strain DSM 14586 / JCM 11422 / NBRC 100505 / T-27)</name>
    <dbReference type="NCBI Taxonomy" id="379066"/>
    <lineage>
        <taxon>Bacteria</taxon>
        <taxon>Pseudomonadati</taxon>
        <taxon>Gemmatimonadota</taxon>
        <taxon>Gemmatimonadia</taxon>
        <taxon>Gemmatimonadales</taxon>
        <taxon>Gemmatimonadaceae</taxon>
        <taxon>Gemmatimonas</taxon>
    </lineage>
</organism>
<name>C1ACF9_GEMAT</name>
<protein>
    <submittedName>
        <fullName evidence="6">Putative methyltransferase</fullName>
    </submittedName>
</protein>
<dbReference type="Pfam" id="PF05175">
    <property type="entry name" value="MTS"/>
    <property type="match status" value="1"/>
</dbReference>
<evidence type="ECO:0000256" key="1">
    <source>
        <dbReference type="ARBA" id="ARBA00022603"/>
    </source>
</evidence>
<dbReference type="EMBL" id="AP009153">
    <property type="protein sequence ID" value="BAH40186.1"/>
    <property type="molecule type" value="Genomic_DNA"/>
</dbReference>
<evidence type="ECO:0000313" key="6">
    <source>
        <dbReference type="EMBL" id="BAH40186.1"/>
    </source>
</evidence>
<feature type="signal peptide" evidence="4">
    <location>
        <begin position="1"/>
        <end position="23"/>
    </location>
</feature>
<dbReference type="Proteomes" id="UP000002209">
    <property type="component" value="Chromosome"/>
</dbReference>
<feature type="chain" id="PRO_5002904256" evidence="4">
    <location>
        <begin position="24"/>
        <end position="546"/>
    </location>
</feature>
<accession>C1ACF9</accession>
<dbReference type="GO" id="GO:0008757">
    <property type="term" value="F:S-adenosylmethionine-dependent methyltransferase activity"/>
    <property type="evidence" value="ECO:0007669"/>
    <property type="project" value="TreeGrafter"/>
</dbReference>
<dbReference type="HOGENOM" id="CLU_558843_0_0_0"/>
<dbReference type="SUPFAM" id="SSF53335">
    <property type="entry name" value="S-adenosyl-L-methionine-dependent methyltransferases"/>
    <property type="match status" value="1"/>
</dbReference>
<dbReference type="GO" id="GO:0032259">
    <property type="term" value="P:methylation"/>
    <property type="evidence" value="ECO:0007669"/>
    <property type="project" value="UniProtKB-KW"/>
</dbReference>
<dbReference type="GO" id="GO:0035657">
    <property type="term" value="C:eRF1 methyltransferase complex"/>
    <property type="evidence" value="ECO:0007669"/>
    <property type="project" value="TreeGrafter"/>
</dbReference>
<dbReference type="STRING" id="379066.GAU_3144"/>
<dbReference type="InterPro" id="IPR029063">
    <property type="entry name" value="SAM-dependent_MTases_sf"/>
</dbReference>
<keyword evidence="7" id="KW-1185">Reference proteome</keyword>